<reference evidence="9 10" key="1">
    <citation type="submission" date="2012-06" db="EMBL/GenBank/DDBJ databases">
        <title>Complete sequence of Sulfurospirillum barnesii SES-3.</title>
        <authorList>
            <consortium name="US DOE Joint Genome Institute"/>
            <person name="Lucas S."/>
            <person name="Han J."/>
            <person name="Lapidus A."/>
            <person name="Cheng J.-F."/>
            <person name="Goodwin L."/>
            <person name="Pitluck S."/>
            <person name="Peters L."/>
            <person name="Ovchinnikova G."/>
            <person name="Lu M."/>
            <person name="Detter J.C."/>
            <person name="Han C."/>
            <person name="Tapia R."/>
            <person name="Land M."/>
            <person name="Hauser L."/>
            <person name="Kyrpides N."/>
            <person name="Ivanova N."/>
            <person name="Pagani I."/>
            <person name="Stolz J."/>
            <person name="Arkin A."/>
            <person name="Dehal P."/>
            <person name="Oremland R."/>
            <person name="Saltikov C."/>
            <person name="Basu P."/>
            <person name="Hollibaugh J."/>
            <person name="Newman D."/>
            <person name="Stolyar S."/>
            <person name="Hazen T."/>
            <person name="Woyke T."/>
        </authorList>
    </citation>
    <scope>NUCLEOTIDE SEQUENCE [LARGE SCALE GENOMIC DNA]</scope>
    <source>
        <strain evidence="10">ATCC 700032 / DSM 10660 / SES-3</strain>
    </source>
</reference>
<dbReference type="GO" id="GO:0009279">
    <property type="term" value="C:cell outer membrane"/>
    <property type="evidence" value="ECO:0007669"/>
    <property type="project" value="UniProtKB-SubCell"/>
</dbReference>
<evidence type="ECO:0000256" key="1">
    <source>
        <dbReference type="ARBA" id="ARBA00004571"/>
    </source>
</evidence>
<dbReference type="Gene3D" id="2.40.170.20">
    <property type="entry name" value="TonB-dependent receptor, beta-barrel domain"/>
    <property type="match status" value="1"/>
</dbReference>
<dbReference type="Proteomes" id="UP000006176">
    <property type="component" value="Chromosome"/>
</dbReference>
<dbReference type="HOGENOM" id="CLU_029527_0_0_7"/>
<protein>
    <submittedName>
        <fullName evidence="9">Outer membrane cobalamin receptor protein</fullName>
    </submittedName>
</protein>
<dbReference type="RefSeq" id="WP_014768660.1">
    <property type="nucleotide sequence ID" value="NC_018002.1"/>
</dbReference>
<keyword evidence="3" id="KW-1134">Transmembrane beta strand</keyword>
<accession>I3XV06</accession>
<dbReference type="InterPro" id="IPR036942">
    <property type="entry name" value="Beta-barrel_TonB_sf"/>
</dbReference>
<evidence type="ECO:0000256" key="6">
    <source>
        <dbReference type="ARBA" id="ARBA00023136"/>
    </source>
</evidence>
<evidence type="ECO:0000256" key="2">
    <source>
        <dbReference type="ARBA" id="ARBA00022448"/>
    </source>
</evidence>
<keyword evidence="2" id="KW-0813">Transport</keyword>
<evidence type="ECO:0000313" key="9">
    <source>
        <dbReference type="EMBL" id="AFL67780.1"/>
    </source>
</evidence>
<feature type="domain" description="TonB-dependent receptor plug" evidence="8">
    <location>
        <begin position="45"/>
        <end position="144"/>
    </location>
</feature>
<dbReference type="SUPFAM" id="SSF56935">
    <property type="entry name" value="Porins"/>
    <property type="match status" value="1"/>
</dbReference>
<dbReference type="GO" id="GO:0015344">
    <property type="term" value="F:siderophore uptake transmembrane transporter activity"/>
    <property type="evidence" value="ECO:0007669"/>
    <property type="project" value="TreeGrafter"/>
</dbReference>
<evidence type="ECO:0000256" key="3">
    <source>
        <dbReference type="ARBA" id="ARBA00022452"/>
    </source>
</evidence>
<dbReference type="Gene3D" id="2.170.130.10">
    <property type="entry name" value="TonB-dependent receptor, plug domain"/>
    <property type="match status" value="1"/>
</dbReference>
<keyword evidence="7" id="KW-0998">Cell outer membrane</keyword>
<dbReference type="InterPro" id="IPR012910">
    <property type="entry name" value="Plug_dom"/>
</dbReference>
<dbReference type="InterPro" id="IPR037066">
    <property type="entry name" value="Plug_dom_sf"/>
</dbReference>
<dbReference type="GO" id="GO:0044718">
    <property type="term" value="P:siderophore transmembrane transport"/>
    <property type="evidence" value="ECO:0007669"/>
    <property type="project" value="TreeGrafter"/>
</dbReference>
<comment type="subcellular location">
    <subcellularLocation>
        <location evidence="1">Cell outer membrane</location>
        <topology evidence="1">Multi-pass membrane protein</topology>
    </subcellularLocation>
</comment>
<evidence type="ECO:0000256" key="4">
    <source>
        <dbReference type="ARBA" id="ARBA00022692"/>
    </source>
</evidence>
<evidence type="ECO:0000313" key="10">
    <source>
        <dbReference type="Proteomes" id="UP000006176"/>
    </source>
</evidence>
<dbReference type="PATRIC" id="fig|760154.4.peg.460"/>
<dbReference type="InterPro" id="IPR039426">
    <property type="entry name" value="TonB-dep_rcpt-like"/>
</dbReference>
<evidence type="ECO:0000256" key="5">
    <source>
        <dbReference type="ARBA" id="ARBA00022729"/>
    </source>
</evidence>
<dbReference type="EMBL" id="CP003333">
    <property type="protein sequence ID" value="AFL67780.1"/>
    <property type="molecule type" value="Genomic_DNA"/>
</dbReference>
<gene>
    <name evidence="9" type="ordered locus">Sulba_0462</name>
</gene>
<sequence>MPFFKAVFILGLFSSLLLSDSLDTLLEEYQSTSENSLQTVNEKIGHVIIYSQKEIRLMQYQKLNDILKELPLFNLNTNQFGLTNYSLTGSKTTTSGFFRFFINDHEISSGYDQSTSLSWGDLPLDFVDHVEIYYGESSFSFGNETGIYFVRIYTKSARKEDGSELTGWISSKQGNAQSITHSHIFENGWSYLFFANQEKIKKTSHYNHQKLNSNGIKHYIYADVSNDTAKMNLAYTDVSKNNYTGLALDATPNDGKSLSKDFFFNYTHSFLEDQSLKANFSFDMNERSYEEVNDQGINITPLIDLSIPGSIPKNFQEDLRFMKSNAYVSKSFESDKNALILALNVKHKTYDVLKRKSTNFLNQTNEIDHYNSFKRETISSVLLQESYQLKEDFLIVANAKLDYYDRNAYLKDNDEKLLRIGAIYTPTPHFGFKAFYTQTALTPSFYNVDYAKKNAVNLKSQRYNFYTLEAVYTEGNSKFGITFDHVEIDDFLYQTPIGFVNIDHTIKTDGLIFDYEYSFSKRDKLHLNYYTSTLSEQINNSTKGGFIKLMGGYQKFDYFTSLIYRNGYDYLGLDIPDSFDVSLGATYHVTKDLSYSLKASNILNKSTQSLYFTNFGSNAFTLDDNDRSITVSFKWVF</sequence>
<keyword evidence="9" id="KW-0675">Receptor</keyword>
<dbReference type="AlphaFoldDB" id="I3XV06"/>
<evidence type="ECO:0000256" key="7">
    <source>
        <dbReference type="ARBA" id="ARBA00023237"/>
    </source>
</evidence>
<organism evidence="9 10">
    <name type="scientific">Sulfurospirillum barnesii (strain ATCC 700032 / DSM 10660 / SES-3)</name>
    <dbReference type="NCBI Taxonomy" id="760154"/>
    <lineage>
        <taxon>Bacteria</taxon>
        <taxon>Pseudomonadati</taxon>
        <taxon>Campylobacterota</taxon>
        <taxon>Epsilonproteobacteria</taxon>
        <taxon>Campylobacterales</taxon>
        <taxon>Sulfurospirillaceae</taxon>
        <taxon>Sulfurospirillum</taxon>
    </lineage>
</organism>
<proteinExistence type="predicted"/>
<dbReference type="KEGG" id="sba:Sulba_0462"/>
<dbReference type="STRING" id="760154.Sulba_0462"/>
<keyword evidence="4" id="KW-0812">Transmembrane</keyword>
<evidence type="ECO:0000259" key="8">
    <source>
        <dbReference type="Pfam" id="PF07715"/>
    </source>
</evidence>
<dbReference type="eggNOG" id="COG4206">
    <property type="taxonomic scope" value="Bacteria"/>
</dbReference>
<keyword evidence="6" id="KW-0472">Membrane</keyword>
<dbReference type="PANTHER" id="PTHR30069:SF29">
    <property type="entry name" value="HEMOGLOBIN AND HEMOGLOBIN-HAPTOGLOBIN-BINDING PROTEIN 1-RELATED"/>
    <property type="match status" value="1"/>
</dbReference>
<keyword evidence="10" id="KW-1185">Reference proteome</keyword>
<dbReference type="Pfam" id="PF07715">
    <property type="entry name" value="Plug"/>
    <property type="match status" value="1"/>
</dbReference>
<name>I3XV06_SULBS</name>
<dbReference type="PANTHER" id="PTHR30069">
    <property type="entry name" value="TONB-DEPENDENT OUTER MEMBRANE RECEPTOR"/>
    <property type="match status" value="1"/>
</dbReference>
<keyword evidence="5" id="KW-0732">Signal</keyword>
<dbReference type="OrthoDB" id="5337294at2"/>